<evidence type="ECO:0000313" key="13">
    <source>
        <dbReference type="Proteomes" id="UP000321523"/>
    </source>
</evidence>
<dbReference type="RefSeq" id="WP_244619492.1">
    <property type="nucleotide sequence ID" value="NZ_BJYZ01000009.1"/>
</dbReference>
<dbReference type="EMBL" id="BJYZ01000009">
    <property type="protein sequence ID" value="GEO38322.1"/>
    <property type="molecule type" value="Genomic_DNA"/>
</dbReference>
<dbReference type="Pfam" id="PF12833">
    <property type="entry name" value="HTH_18"/>
    <property type="match status" value="1"/>
</dbReference>
<keyword evidence="13" id="KW-1185">Reference proteome</keyword>
<dbReference type="EC" id="2.1.1.63" evidence="3"/>
<dbReference type="SUPFAM" id="SSF46689">
    <property type="entry name" value="Homeodomain-like"/>
    <property type="match status" value="1"/>
</dbReference>
<evidence type="ECO:0000256" key="1">
    <source>
        <dbReference type="ARBA" id="ARBA00001286"/>
    </source>
</evidence>
<evidence type="ECO:0000259" key="11">
    <source>
        <dbReference type="PROSITE" id="PS01124"/>
    </source>
</evidence>
<evidence type="ECO:0000256" key="5">
    <source>
        <dbReference type="ARBA" id="ARBA00022679"/>
    </source>
</evidence>
<dbReference type="InterPro" id="IPR014048">
    <property type="entry name" value="MethylDNA_cys_MeTrfase_DNA-bd"/>
</dbReference>
<name>A0A512DPB7_9PROT</name>
<organism evidence="12 13">
    <name type="scientific">Skermanella aerolata</name>
    <dbReference type="NCBI Taxonomy" id="393310"/>
    <lineage>
        <taxon>Bacteria</taxon>
        <taxon>Pseudomonadati</taxon>
        <taxon>Pseudomonadota</taxon>
        <taxon>Alphaproteobacteria</taxon>
        <taxon>Rhodospirillales</taxon>
        <taxon>Azospirillaceae</taxon>
        <taxon>Skermanella</taxon>
    </lineage>
</organism>
<dbReference type="GO" id="GO:0003908">
    <property type="term" value="F:methylated-DNA-[protein]-cysteine S-methyltransferase activity"/>
    <property type="evidence" value="ECO:0007669"/>
    <property type="project" value="UniProtKB-EC"/>
</dbReference>
<dbReference type="Gene3D" id="3.30.160.70">
    <property type="entry name" value="Methylated DNA-protein cysteine methyltransferase domain"/>
    <property type="match status" value="1"/>
</dbReference>
<dbReference type="InterPro" id="IPR036631">
    <property type="entry name" value="MGMT_N_sf"/>
</dbReference>
<comment type="caution">
    <text evidence="12">The sequence shown here is derived from an EMBL/GenBank/DDBJ whole genome shotgun (WGS) entry which is preliminary data.</text>
</comment>
<keyword evidence="5 12" id="KW-0808">Transferase</keyword>
<evidence type="ECO:0000256" key="8">
    <source>
        <dbReference type="ARBA" id="ARBA00023163"/>
    </source>
</evidence>
<evidence type="ECO:0000256" key="9">
    <source>
        <dbReference type="ARBA" id="ARBA00023204"/>
    </source>
</evidence>
<dbReference type="InterPro" id="IPR036388">
    <property type="entry name" value="WH-like_DNA-bd_sf"/>
</dbReference>
<dbReference type="GO" id="GO:0032259">
    <property type="term" value="P:methylation"/>
    <property type="evidence" value="ECO:0007669"/>
    <property type="project" value="UniProtKB-KW"/>
</dbReference>
<evidence type="ECO:0000256" key="3">
    <source>
        <dbReference type="ARBA" id="ARBA00011918"/>
    </source>
</evidence>
<dbReference type="Gene3D" id="1.10.10.10">
    <property type="entry name" value="Winged helix-like DNA-binding domain superfamily/Winged helix DNA-binding domain"/>
    <property type="match status" value="1"/>
</dbReference>
<dbReference type="GO" id="GO:0043565">
    <property type="term" value="F:sequence-specific DNA binding"/>
    <property type="evidence" value="ECO:0007669"/>
    <property type="project" value="InterPro"/>
</dbReference>
<evidence type="ECO:0000256" key="7">
    <source>
        <dbReference type="ARBA" id="ARBA00023015"/>
    </source>
</evidence>
<dbReference type="Gene3D" id="1.10.10.60">
    <property type="entry name" value="Homeodomain-like"/>
    <property type="match status" value="1"/>
</dbReference>
<keyword evidence="4 12" id="KW-0489">Methyltransferase</keyword>
<reference evidence="12 13" key="1">
    <citation type="submission" date="2019-07" db="EMBL/GenBank/DDBJ databases">
        <title>Whole genome shotgun sequence of Skermanella aerolata NBRC 106429.</title>
        <authorList>
            <person name="Hosoyama A."/>
            <person name="Uohara A."/>
            <person name="Ohji S."/>
            <person name="Ichikawa N."/>
        </authorList>
    </citation>
    <scope>NUCLEOTIDE SEQUENCE [LARGE SCALE GENOMIC DNA]</scope>
    <source>
        <strain evidence="12 13">NBRC 106429</strain>
    </source>
</reference>
<keyword evidence="7" id="KW-0805">Transcription regulation</keyword>
<sequence length="300" mass="32493">MSAAFDMTGHELDNSTDPGSHYRAIASAIDLIVESYQDQPSLDEMAAAAGMSPFHFQRVFKRWAGISPKRFAQFVTLGHAKRLLDDDESVLGTALEVGLSGPSRLHDLFVACEAMTPGDYKAGAGTLTIRWGLHDSPFGRALLAATPRGLCWLSFVIDGDEDAAVRTFVEEWGAADLVRDESATAGIAARVFAFGPNAGSEKGDPIPLVLRGTNFQIKVWEALLRIPTGRFISYQDLARAVGRPEAPRAVGAAVGRNPISLIIPCHRVILKSGIVHNYRWGVRRKKALLAFEAARLGKQA</sequence>
<comment type="catalytic activity">
    <reaction evidence="10">
        <text>a 6-O-methyl-2'-deoxyguanosine in DNA + L-cysteinyl-[protein] = S-methyl-L-cysteinyl-[protein] + a 2'-deoxyguanosine in DNA</text>
        <dbReference type="Rhea" id="RHEA:24000"/>
        <dbReference type="Rhea" id="RHEA-COMP:10131"/>
        <dbReference type="Rhea" id="RHEA-COMP:10132"/>
        <dbReference type="Rhea" id="RHEA-COMP:11367"/>
        <dbReference type="Rhea" id="RHEA-COMP:11368"/>
        <dbReference type="ChEBI" id="CHEBI:29950"/>
        <dbReference type="ChEBI" id="CHEBI:82612"/>
        <dbReference type="ChEBI" id="CHEBI:85445"/>
        <dbReference type="ChEBI" id="CHEBI:85448"/>
        <dbReference type="EC" id="2.1.1.63"/>
    </reaction>
</comment>
<feature type="domain" description="HTH araC/xylS-type" evidence="11">
    <location>
        <begin position="26"/>
        <end position="123"/>
    </location>
</feature>
<dbReference type="GO" id="GO:0003700">
    <property type="term" value="F:DNA-binding transcription factor activity"/>
    <property type="evidence" value="ECO:0007669"/>
    <property type="project" value="InterPro"/>
</dbReference>
<dbReference type="CDD" id="cd06445">
    <property type="entry name" value="ATase"/>
    <property type="match status" value="1"/>
</dbReference>
<dbReference type="SUPFAM" id="SSF53155">
    <property type="entry name" value="Methylated DNA-protein cysteine methyltransferase domain"/>
    <property type="match status" value="1"/>
</dbReference>
<dbReference type="AlphaFoldDB" id="A0A512DPB7"/>
<dbReference type="InterPro" id="IPR036217">
    <property type="entry name" value="MethylDNA_cys_MeTrfase_DNAb"/>
</dbReference>
<dbReference type="PANTHER" id="PTHR10815">
    <property type="entry name" value="METHYLATED-DNA--PROTEIN-CYSTEINE METHYLTRANSFERASE"/>
    <property type="match status" value="1"/>
</dbReference>
<dbReference type="Proteomes" id="UP000321523">
    <property type="component" value="Unassembled WGS sequence"/>
</dbReference>
<evidence type="ECO:0000256" key="6">
    <source>
        <dbReference type="ARBA" id="ARBA00022763"/>
    </source>
</evidence>
<comment type="catalytic activity">
    <reaction evidence="1">
        <text>a 4-O-methyl-thymidine in DNA + L-cysteinyl-[protein] = a thymidine in DNA + S-methyl-L-cysteinyl-[protein]</text>
        <dbReference type="Rhea" id="RHEA:53428"/>
        <dbReference type="Rhea" id="RHEA-COMP:10131"/>
        <dbReference type="Rhea" id="RHEA-COMP:10132"/>
        <dbReference type="Rhea" id="RHEA-COMP:13555"/>
        <dbReference type="Rhea" id="RHEA-COMP:13556"/>
        <dbReference type="ChEBI" id="CHEBI:29950"/>
        <dbReference type="ChEBI" id="CHEBI:82612"/>
        <dbReference type="ChEBI" id="CHEBI:137386"/>
        <dbReference type="ChEBI" id="CHEBI:137387"/>
        <dbReference type="EC" id="2.1.1.63"/>
    </reaction>
</comment>
<dbReference type="InterPro" id="IPR018060">
    <property type="entry name" value="HTH_AraC"/>
</dbReference>
<dbReference type="SMART" id="SM00342">
    <property type="entry name" value="HTH_ARAC"/>
    <property type="match status" value="1"/>
</dbReference>
<evidence type="ECO:0000313" key="12">
    <source>
        <dbReference type="EMBL" id="GEO38322.1"/>
    </source>
</evidence>
<gene>
    <name evidence="12" type="primary">ada</name>
    <name evidence="12" type="ORF">SAE02_24700</name>
</gene>
<evidence type="ECO:0000256" key="10">
    <source>
        <dbReference type="ARBA" id="ARBA00049348"/>
    </source>
</evidence>
<evidence type="ECO:0000256" key="2">
    <source>
        <dbReference type="ARBA" id="ARBA00008711"/>
    </source>
</evidence>
<dbReference type="Pfam" id="PF01035">
    <property type="entry name" value="DNA_binding_1"/>
    <property type="match status" value="1"/>
</dbReference>
<dbReference type="NCBIfam" id="TIGR00589">
    <property type="entry name" value="ogt"/>
    <property type="match status" value="1"/>
</dbReference>
<accession>A0A512DPB7</accession>
<keyword evidence="8" id="KW-0804">Transcription</keyword>
<dbReference type="GO" id="GO:0006281">
    <property type="term" value="P:DNA repair"/>
    <property type="evidence" value="ECO:0007669"/>
    <property type="project" value="UniProtKB-KW"/>
</dbReference>
<dbReference type="InterPro" id="IPR009057">
    <property type="entry name" value="Homeodomain-like_sf"/>
</dbReference>
<dbReference type="SUPFAM" id="SSF46767">
    <property type="entry name" value="Methylated DNA-protein cysteine methyltransferase, C-terminal domain"/>
    <property type="match status" value="1"/>
</dbReference>
<dbReference type="PROSITE" id="PS00374">
    <property type="entry name" value="MGMT"/>
    <property type="match status" value="1"/>
</dbReference>
<keyword evidence="6" id="KW-0227">DNA damage</keyword>
<keyword evidence="9" id="KW-0234">DNA repair</keyword>
<evidence type="ECO:0000256" key="4">
    <source>
        <dbReference type="ARBA" id="ARBA00022603"/>
    </source>
</evidence>
<comment type="similarity">
    <text evidence="2">Belongs to the MGMT family.</text>
</comment>
<dbReference type="InterPro" id="IPR001497">
    <property type="entry name" value="MethylDNA_cys_MeTrfase_AS"/>
</dbReference>
<proteinExistence type="inferred from homology"/>
<dbReference type="PANTHER" id="PTHR10815:SF13">
    <property type="entry name" value="METHYLATED-DNA--PROTEIN-CYSTEINE METHYLTRANSFERASE"/>
    <property type="match status" value="1"/>
</dbReference>
<dbReference type="FunFam" id="1.10.10.10:FF:000214">
    <property type="entry name" value="Methylated-DNA--protein-cysteine methyltransferase"/>
    <property type="match status" value="1"/>
</dbReference>
<dbReference type="PROSITE" id="PS01124">
    <property type="entry name" value="HTH_ARAC_FAMILY_2"/>
    <property type="match status" value="1"/>
</dbReference>
<protein>
    <recommendedName>
        <fullName evidence="3">methylated-DNA--[protein]-cysteine S-methyltransferase</fullName>
        <ecNumber evidence="3">2.1.1.63</ecNumber>
    </recommendedName>
</protein>